<evidence type="ECO:0000313" key="3">
    <source>
        <dbReference type="EMBL" id="CAG4936591.1"/>
    </source>
</evidence>
<dbReference type="OrthoDB" id="5960234at2759"/>
<evidence type="ECO:0000256" key="1">
    <source>
        <dbReference type="SAM" id="Coils"/>
    </source>
</evidence>
<accession>A0A8S3W275</accession>
<dbReference type="AlphaFoldDB" id="A0A8S3W275"/>
<reference evidence="3" key="1">
    <citation type="submission" date="2021-04" db="EMBL/GenBank/DDBJ databases">
        <authorList>
            <person name="Tunstrom K."/>
        </authorList>
    </citation>
    <scope>NUCLEOTIDE SEQUENCE</scope>
</reference>
<proteinExistence type="predicted"/>
<keyword evidence="4" id="KW-1185">Reference proteome</keyword>
<feature type="region of interest" description="Disordered" evidence="2">
    <location>
        <begin position="1"/>
        <end position="31"/>
    </location>
</feature>
<dbReference type="Proteomes" id="UP000691718">
    <property type="component" value="Unassembled WGS sequence"/>
</dbReference>
<evidence type="ECO:0000313" key="4">
    <source>
        <dbReference type="Proteomes" id="UP000691718"/>
    </source>
</evidence>
<feature type="coiled-coil region" evidence="1">
    <location>
        <begin position="89"/>
        <end position="116"/>
    </location>
</feature>
<name>A0A8S3W275_PARAO</name>
<dbReference type="EMBL" id="CAJQZP010000080">
    <property type="protein sequence ID" value="CAG4936591.1"/>
    <property type="molecule type" value="Genomic_DNA"/>
</dbReference>
<keyword evidence="1" id="KW-0175">Coiled coil</keyword>
<gene>
    <name evidence="3" type="ORF">PAPOLLO_LOCUS1232</name>
</gene>
<sequence>MQCRAKKKGGDNSLTPVRGGSENVTTRKEQVSVGSKMTQLTEQLRLLTSELCSVKTKLNDLTQSISYTNERMDDMMGILATTNEKIKYLEKRDEDVQNLQVTVSQLQNELKIQAQQNMRNEVEIVGIPENLGENLNHTILVVQRNWELT</sequence>
<comment type="caution">
    <text evidence="3">The sequence shown here is derived from an EMBL/GenBank/DDBJ whole genome shotgun (WGS) entry which is preliminary data.</text>
</comment>
<evidence type="ECO:0000256" key="2">
    <source>
        <dbReference type="SAM" id="MobiDB-lite"/>
    </source>
</evidence>
<protein>
    <submittedName>
        <fullName evidence="3">(apollo) hypothetical protein</fullName>
    </submittedName>
</protein>
<organism evidence="3 4">
    <name type="scientific">Parnassius apollo</name>
    <name type="common">Apollo butterfly</name>
    <name type="synonym">Papilio apollo</name>
    <dbReference type="NCBI Taxonomy" id="110799"/>
    <lineage>
        <taxon>Eukaryota</taxon>
        <taxon>Metazoa</taxon>
        <taxon>Ecdysozoa</taxon>
        <taxon>Arthropoda</taxon>
        <taxon>Hexapoda</taxon>
        <taxon>Insecta</taxon>
        <taxon>Pterygota</taxon>
        <taxon>Neoptera</taxon>
        <taxon>Endopterygota</taxon>
        <taxon>Lepidoptera</taxon>
        <taxon>Glossata</taxon>
        <taxon>Ditrysia</taxon>
        <taxon>Papilionoidea</taxon>
        <taxon>Papilionidae</taxon>
        <taxon>Parnassiinae</taxon>
        <taxon>Parnassini</taxon>
        <taxon>Parnassius</taxon>
        <taxon>Parnassius</taxon>
    </lineage>
</organism>